<dbReference type="EMBL" id="CP033361">
    <property type="protein sequence ID" value="QKC79196.1"/>
    <property type="molecule type" value="Genomic_DNA"/>
</dbReference>
<dbReference type="SUPFAM" id="SSF56672">
    <property type="entry name" value="DNA/RNA polymerases"/>
    <property type="match status" value="1"/>
</dbReference>
<dbReference type="Proteomes" id="UP000503339">
    <property type="component" value="Chromosome"/>
</dbReference>
<evidence type="ECO:0000313" key="2">
    <source>
        <dbReference type="EMBL" id="QKC79196.1"/>
    </source>
</evidence>
<organism evidence="2 3">
    <name type="scientific">Mesorhizobium erdmanii</name>
    <dbReference type="NCBI Taxonomy" id="1777866"/>
    <lineage>
        <taxon>Bacteria</taxon>
        <taxon>Pseudomonadati</taxon>
        <taxon>Pseudomonadota</taxon>
        <taxon>Alphaproteobacteria</taxon>
        <taxon>Hyphomicrobiales</taxon>
        <taxon>Phyllobacteriaceae</taxon>
        <taxon>Mesorhizobium</taxon>
    </lineage>
</organism>
<proteinExistence type="predicted"/>
<dbReference type="InterPro" id="IPR043502">
    <property type="entry name" value="DNA/RNA_pol_sf"/>
</dbReference>
<name>A0A6M7UQQ4_9HYPH</name>
<feature type="domain" description="Reverse transcriptase" evidence="1">
    <location>
        <begin position="1"/>
        <end position="80"/>
    </location>
</feature>
<accession>A0A6M7UQQ4</accession>
<dbReference type="InterPro" id="IPR000477">
    <property type="entry name" value="RT_dom"/>
</dbReference>
<dbReference type="AlphaFoldDB" id="A0A6M7UQQ4"/>
<evidence type="ECO:0000259" key="1">
    <source>
        <dbReference type="PROSITE" id="PS50878"/>
    </source>
</evidence>
<sequence length="80" mass="8655">MTGEGSGSVISPLLVNVYLHYVLDLSALATSRAPGDMIIVRYADDVIVGSSMRATPVVFSMRCARGLRSLRCRSIRTRPA</sequence>
<protein>
    <recommendedName>
        <fullName evidence="1">Reverse transcriptase domain-containing protein</fullName>
    </recommendedName>
</protein>
<gene>
    <name evidence="2" type="ORF">EB233_30080</name>
</gene>
<dbReference type="KEGG" id="merd:EB233_30080"/>
<keyword evidence="3" id="KW-1185">Reference proteome</keyword>
<dbReference type="PROSITE" id="PS50878">
    <property type="entry name" value="RT_POL"/>
    <property type="match status" value="1"/>
</dbReference>
<reference evidence="2 3" key="1">
    <citation type="submission" date="2018-10" db="EMBL/GenBank/DDBJ databases">
        <authorList>
            <person name="Perry B.J."/>
            <person name="Sullivan J.T."/>
            <person name="Murphy R.J.T."/>
            <person name="Ramsay J.P."/>
            <person name="Ronson C.W."/>
        </authorList>
    </citation>
    <scope>NUCLEOTIDE SEQUENCE [LARGE SCALE GENOMIC DNA]</scope>
    <source>
        <strain evidence="2 3">NZP2014</strain>
    </source>
</reference>
<evidence type="ECO:0000313" key="3">
    <source>
        <dbReference type="Proteomes" id="UP000503339"/>
    </source>
</evidence>